<comment type="caution">
    <text evidence="7">The sequence shown here is derived from an EMBL/GenBank/DDBJ whole genome shotgun (WGS) entry which is preliminary data.</text>
</comment>
<evidence type="ECO:0000256" key="2">
    <source>
        <dbReference type="ARBA" id="ARBA00023015"/>
    </source>
</evidence>
<evidence type="ECO:0000256" key="5">
    <source>
        <dbReference type="ARBA" id="ARBA00023163"/>
    </source>
</evidence>
<dbReference type="GO" id="GO:0032993">
    <property type="term" value="C:protein-DNA complex"/>
    <property type="evidence" value="ECO:0007669"/>
    <property type="project" value="TreeGrafter"/>
</dbReference>
<dbReference type="CDD" id="cd08411">
    <property type="entry name" value="PBP2_OxyR"/>
    <property type="match status" value="1"/>
</dbReference>
<keyword evidence="4" id="KW-0010">Activator</keyword>
<dbReference type="Gene3D" id="1.10.10.10">
    <property type="entry name" value="Winged helix-like DNA-binding domain superfamily/Winged helix DNA-binding domain"/>
    <property type="match status" value="1"/>
</dbReference>
<evidence type="ECO:0000256" key="3">
    <source>
        <dbReference type="ARBA" id="ARBA00023125"/>
    </source>
</evidence>
<name>A0A3B9KWY1_9PROT</name>
<evidence type="ECO:0000256" key="4">
    <source>
        <dbReference type="ARBA" id="ARBA00023159"/>
    </source>
</evidence>
<dbReference type="InterPro" id="IPR036390">
    <property type="entry name" value="WH_DNA-bd_sf"/>
</dbReference>
<dbReference type="Pfam" id="PF03466">
    <property type="entry name" value="LysR_substrate"/>
    <property type="match status" value="1"/>
</dbReference>
<dbReference type="InterPro" id="IPR000847">
    <property type="entry name" value="LysR_HTH_N"/>
</dbReference>
<dbReference type="GO" id="GO:0003700">
    <property type="term" value="F:DNA-binding transcription factor activity"/>
    <property type="evidence" value="ECO:0007669"/>
    <property type="project" value="InterPro"/>
</dbReference>
<dbReference type="Gene3D" id="3.40.190.10">
    <property type="entry name" value="Periplasmic binding protein-like II"/>
    <property type="match status" value="2"/>
</dbReference>
<dbReference type="Proteomes" id="UP000259173">
    <property type="component" value="Unassembled WGS sequence"/>
</dbReference>
<feature type="domain" description="HTH lysR-type" evidence="6">
    <location>
        <begin position="3"/>
        <end position="60"/>
    </location>
</feature>
<evidence type="ECO:0000313" key="8">
    <source>
        <dbReference type="Proteomes" id="UP000259173"/>
    </source>
</evidence>
<evidence type="ECO:0000256" key="1">
    <source>
        <dbReference type="ARBA" id="ARBA00009437"/>
    </source>
</evidence>
<keyword evidence="5" id="KW-0804">Transcription</keyword>
<dbReference type="PROSITE" id="PS50931">
    <property type="entry name" value="HTH_LYSR"/>
    <property type="match status" value="1"/>
</dbReference>
<keyword evidence="2" id="KW-0805">Transcription regulation</keyword>
<comment type="similarity">
    <text evidence="1">Belongs to the LysR transcriptional regulatory family.</text>
</comment>
<dbReference type="EMBL" id="DMBR01000038">
    <property type="protein sequence ID" value="HAE93168.1"/>
    <property type="molecule type" value="Genomic_DNA"/>
</dbReference>
<evidence type="ECO:0000313" key="7">
    <source>
        <dbReference type="EMBL" id="HAE93168.1"/>
    </source>
</evidence>
<dbReference type="AlphaFoldDB" id="A0A3B9KWY1"/>
<dbReference type="RefSeq" id="WP_348763334.1">
    <property type="nucleotide sequence ID" value="NZ_CAXEMP010000189.1"/>
</dbReference>
<keyword evidence="3" id="KW-0238">DNA-binding</keyword>
<evidence type="ECO:0000259" key="6">
    <source>
        <dbReference type="PROSITE" id="PS50931"/>
    </source>
</evidence>
<gene>
    <name evidence="7" type="ORF">DCG65_01320</name>
</gene>
<dbReference type="InterPro" id="IPR036388">
    <property type="entry name" value="WH-like_DNA-bd_sf"/>
</dbReference>
<reference evidence="7 8" key="1">
    <citation type="journal article" date="2018" name="Nat. Biotechnol.">
        <title>A standardized bacterial taxonomy based on genome phylogeny substantially revises the tree of life.</title>
        <authorList>
            <person name="Parks D.H."/>
            <person name="Chuvochina M."/>
            <person name="Waite D.W."/>
            <person name="Rinke C."/>
            <person name="Skarshewski A."/>
            <person name="Chaumeil P.A."/>
            <person name="Hugenholtz P."/>
        </authorList>
    </citation>
    <scope>NUCLEOTIDE SEQUENCE [LARGE SCALE GENOMIC DNA]</scope>
    <source>
        <strain evidence="7">UBA8557</strain>
    </source>
</reference>
<dbReference type="FunFam" id="1.10.10.10:FF:000001">
    <property type="entry name" value="LysR family transcriptional regulator"/>
    <property type="match status" value="1"/>
</dbReference>
<dbReference type="SUPFAM" id="SSF53850">
    <property type="entry name" value="Periplasmic binding protein-like II"/>
    <property type="match status" value="1"/>
</dbReference>
<dbReference type="PRINTS" id="PR00039">
    <property type="entry name" value="HTHLYSR"/>
</dbReference>
<dbReference type="GO" id="GO:0003677">
    <property type="term" value="F:DNA binding"/>
    <property type="evidence" value="ECO:0007669"/>
    <property type="project" value="UniProtKB-KW"/>
</dbReference>
<dbReference type="PANTHER" id="PTHR30346:SF26">
    <property type="entry name" value="HYDROGEN PEROXIDE-INDUCIBLE GENES ACTIVATOR"/>
    <property type="match status" value="1"/>
</dbReference>
<protein>
    <submittedName>
        <fullName evidence="7">Hydrogen peroxide-inducible genes activator</fullName>
    </submittedName>
</protein>
<dbReference type="PANTHER" id="PTHR30346">
    <property type="entry name" value="TRANSCRIPTIONAL DUAL REGULATOR HCAR-RELATED"/>
    <property type="match status" value="1"/>
</dbReference>
<dbReference type="Pfam" id="PF00126">
    <property type="entry name" value="HTH_1"/>
    <property type="match status" value="1"/>
</dbReference>
<dbReference type="SUPFAM" id="SSF46785">
    <property type="entry name" value="Winged helix' DNA-binding domain"/>
    <property type="match status" value="1"/>
</dbReference>
<proteinExistence type="inferred from homology"/>
<sequence>MRPTLRQMQYLVAIAETGKFGDAAKRANVSQPSLSAQIADMETQLGTILVERGRHGAFLTPLGEEAVKRARRVLRDVEDMKAFLQSGGASLAGRVRLGVLPTVGPYLLPAVTRQLHVEYPDLRLSVREERTIDLEAHLHDGQLDTVISSVEDHSDADHMPLFEESLWICAAPDDPLAQSAGDVRLTDLSGRALLTLGYGHRLNLTIQSIAEASGAHVSAEYEGTSLDAIRQMAEMGAGVAVFPSLYAMTEARRDPDLVVRRIDDPLARREISLIWRHTSPLADRLPRLAEEFKTAASTILLGRIN</sequence>
<accession>A0A3B9KWY1</accession>
<organism evidence="7 8">
    <name type="scientific">Hyphomonas atlantica</name>
    <dbReference type="NCBI Taxonomy" id="1280948"/>
    <lineage>
        <taxon>Bacteria</taxon>
        <taxon>Pseudomonadati</taxon>
        <taxon>Pseudomonadota</taxon>
        <taxon>Alphaproteobacteria</taxon>
        <taxon>Hyphomonadales</taxon>
        <taxon>Hyphomonadaceae</taxon>
        <taxon>Hyphomonas</taxon>
    </lineage>
</organism>
<dbReference type="InterPro" id="IPR005119">
    <property type="entry name" value="LysR_subst-bd"/>
</dbReference>